<name>A0A1R0H051_9FUNG</name>
<organism evidence="2 3">
    <name type="scientific">Smittium mucronatum</name>
    <dbReference type="NCBI Taxonomy" id="133383"/>
    <lineage>
        <taxon>Eukaryota</taxon>
        <taxon>Fungi</taxon>
        <taxon>Fungi incertae sedis</taxon>
        <taxon>Zoopagomycota</taxon>
        <taxon>Kickxellomycotina</taxon>
        <taxon>Harpellomycetes</taxon>
        <taxon>Harpellales</taxon>
        <taxon>Legeriomycetaceae</taxon>
        <taxon>Smittium</taxon>
    </lineage>
</organism>
<proteinExistence type="inferred from homology"/>
<gene>
    <name evidence="2" type="ORF">AYI68_g3376</name>
</gene>
<comment type="caution">
    <text evidence="2">The sequence shown here is derived from an EMBL/GenBank/DDBJ whole genome shotgun (WGS) entry which is preliminary data.</text>
</comment>
<dbReference type="STRING" id="133383.A0A1R0H051"/>
<reference evidence="2 3" key="1">
    <citation type="journal article" date="2016" name="Mol. Biol. Evol.">
        <title>Genome-Wide Survey of Gut Fungi (Harpellales) Reveals the First Horizontally Transferred Ubiquitin Gene from a Mosquito Host.</title>
        <authorList>
            <person name="Wang Y."/>
            <person name="White M.M."/>
            <person name="Kvist S."/>
            <person name="Moncalvo J.M."/>
        </authorList>
    </citation>
    <scope>NUCLEOTIDE SEQUENCE [LARGE SCALE GENOMIC DNA]</scope>
    <source>
        <strain evidence="2 3">ALG-7-W6</strain>
    </source>
</reference>
<accession>A0A1R0H051</accession>
<dbReference type="EMBL" id="LSSL01001475">
    <property type="protein sequence ID" value="OLY82505.1"/>
    <property type="molecule type" value="Genomic_DNA"/>
</dbReference>
<dbReference type="GO" id="GO:0006886">
    <property type="term" value="P:intracellular protein transport"/>
    <property type="evidence" value="ECO:0007669"/>
    <property type="project" value="InterPro"/>
</dbReference>
<evidence type="ECO:0000313" key="3">
    <source>
        <dbReference type="Proteomes" id="UP000187455"/>
    </source>
</evidence>
<protein>
    <submittedName>
        <fullName evidence="2">Vacuolar protein sorting-associated protein 26B</fullName>
    </submittedName>
</protein>
<dbReference type="Proteomes" id="UP000187455">
    <property type="component" value="Unassembled WGS sequence"/>
</dbReference>
<dbReference type="InterPro" id="IPR014752">
    <property type="entry name" value="Arrestin-like_C"/>
</dbReference>
<dbReference type="Pfam" id="PF03643">
    <property type="entry name" value="Vps26"/>
    <property type="match status" value="1"/>
</dbReference>
<keyword evidence="3" id="KW-1185">Reference proteome</keyword>
<sequence>MSLASLFGFGPSIEINIQLDDEDLRQKIEYKIGRDLRESAPLYFDGEGVSGKVLVTVADNQKLVHNGIKVEFIGTIEMFYDRGQQYNFVMMAQEIATPGEIKNTVAFPFEFKNAEKQFETYIGINVKLRYFVRVTVYKRVGKIEKEKDLWVHSYVIPPEVNSSIKMEVGIEDCLHIEFEYNKSKSVLSVFKNLIQTYHHPLCFLDIT</sequence>
<comment type="similarity">
    <text evidence="1">Belongs to the VPS26 family.</text>
</comment>
<dbReference type="InterPro" id="IPR028934">
    <property type="entry name" value="Vps26-related"/>
</dbReference>
<dbReference type="AlphaFoldDB" id="A0A1R0H051"/>
<dbReference type="PANTHER" id="PTHR12233">
    <property type="entry name" value="VACUOLAR PROTEIN SORTING 26 RELATED"/>
    <property type="match status" value="1"/>
</dbReference>
<dbReference type="Gene3D" id="2.60.40.640">
    <property type="match status" value="2"/>
</dbReference>
<evidence type="ECO:0000256" key="1">
    <source>
        <dbReference type="ARBA" id="ARBA00009100"/>
    </source>
</evidence>
<dbReference type="OrthoDB" id="3821113at2759"/>
<evidence type="ECO:0000313" key="2">
    <source>
        <dbReference type="EMBL" id="OLY82505.1"/>
    </source>
</evidence>